<reference evidence="2" key="1">
    <citation type="journal article" date="2015" name="Proc. Natl. Acad. Sci. U.S.A.">
        <title>Genome sequence of the Asian Tiger mosquito, Aedes albopictus, reveals insights into its biology, genetics, and evolution.</title>
        <authorList>
            <person name="Chen X.G."/>
            <person name="Jiang X."/>
            <person name="Gu J."/>
            <person name="Xu M."/>
            <person name="Wu Y."/>
            <person name="Deng Y."/>
            <person name="Zhang C."/>
            <person name="Bonizzoni M."/>
            <person name="Dermauw W."/>
            <person name="Vontas J."/>
            <person name="Armbruster P."/>
            <person name="Huang X."/>
            <person name="Yang Y."/>
            <person name="Zhang H."/>
            <person name="He W."/>
            <person name="Peng H."/>
            <person name="Liu Y."/>
            <person name="Wu K."/>
            <person name="Chen J."/>
            <person name="Lirakis M."/>
            <person name="Topalis P."/>
            <person name="Van Leeuwen T."/>
            <person name="Hall A.B."/>
            <person name="Jiang X."/>
            <person name="Thorpe C."/>
            <person name="Mueller R.L."/>
            <person name="Sun C."/>
            <person name="Waterhouse R.M."/>
            <person name="Yan G."/>
            <person name="Tu Z.J."/>
            <person name="Fang X."/>
            <person name="James A.A."/>
        </authorList>
    </citation>
    <scope>NUCLEOTIDE SEQUENCE [LARGE SCALE GENOMIC DNA]</scope>
    <source>
        <strain evidence="2">Foshan</strain>
    </source>
</reference>
<evidence type="ECO:0000313" key="2">
    <source>
        <dbReference type="Proteomes" id="UP000069940"/>
    </source>
</evidence>
<dbReference type="PANTHER" id="PTHR11008:SF39">
    <property type="entry name" value="CIRCADIAN CLOCK-CONTROLLED PROTEIN-LIKE PROTEIN"/>
    <property type="match status" value="1"/>
</dbReference>
<sequence length="286" mass="31825">MKLYRVWRGLVFALESCLPGGSSGSVNYWWTRLINLVYRMKLLVVGVLVVLHFGCGQARLAPVLTACSRSDPRFEKCVKEVVERIRPNIAGGNYGEGQPGAPLLEPIMIDKMSIDHGPGFRAKLTNVTIKGAGDFQVRRVKLNMDEKMFNVSVKLPKMIVNGQYTLDMKVLVLRISGQGDFDLILDNTIANMRLKYYLKPGPDGKEYVQFQPIQVKLRFDKGKFNLHNLFNGDPTLGQIGNSAINEDPHVLLDEVKPAFEESLAKQFTAMANSAVSGATELDILPL</sequence>
<dbReference type="PANTHER" id="PTHR11008">
    <property type="entry name" value="PROTEIN TAKEOUT-LIKE PROTEIN"/>
    <property type="match status" value="1"/>
</dbReference>
<evidence type="ECO:0000313" key="1">
    <source>
        <dbReference type="EnsemblMetazoa" id="AALFPA23_021968.P32513"/>
    </source>
</evidence>
<dbReference type="EnsemblMetazoa" id="AALFPA23_021968.R32513">
    <property type="protein sequence ID" value="AALFPA23_021968.P32513"/>
    <property type="gene ID" value="AALFPA23_021968"/>
</dbReference>
<dbReference type="Gene3D" id="3.15.10.30">
    <property type="entry name" value="Haemolymph juvenile hormone binding protein"/>
    <property type="match status" value="1"/>
</dbReference>
<reference evidence="1" key="2">
    <citation type="submission" date="2025-05" db="UniProtKB">
        <authorList>
            <consortium name="EnsemblMetazoa"/>
        </authorList>
    </citation>
    <scope>IDENTIFICATION</scope>
    <source>
        <strain evidence="1">Foshan</strain>
    </source>
</reference>
<name>A0ABM1ZV67_AEDAL</name>
<keyword evidence="2" id="KW-1185">Reference proteome</keyword>
<accession>A0ABM1ZV67</accession>
<organism evidence="1 2">
    <name type="scientific">Aedes albopictus</name>
    <name type="common">Asian tiger mosquito</name>
    <name type="synonym">Stegomyia albopicta</name>
    <dbReference type="NCBI Taxonomy" id="7160"/>
    <lineage>
        <taxon>Eukaryota</taxon>
        <taxon>Metazoa</taxon>
        <taxon>Ecdysozoa</taxon>
        <taxon>Arthropoda</taxon>
        <taxon>Hexapoda</taxon>
        <taxon>Insecta</taxon>
        <taxon>Pterygota</taxon>
        <taxon>Neoptera</taxon>
        <taxon>Endopterygota</taxon>
        <taxon>Diptera</taxon>
        <taxon>Nematocera</taxon>
        <taxon>Culicoidea</taxon>
        <taxon>Culicidae</taxon>
        <taxon>Culicinae</taxon>
        <taxon>Aedini</taxon>
        <taxon>Aedes</taxon>
        <taxon>Stegomyia</taxon>
    </lineage>
</organism>
<evidence type="ECO:0008006" key="3">
    <source>
        <dbReference type="Google" id="ProtNLM"/>
    </source>
</evidence>
<dbReference type="InterPro" id="IPR010562">
    <property type="entry name" value="Haemolymph_juvenile_hormone-bd"/>
</dbReference>
<dbReference type="Proteomes" id="UP000069940">
    <property type="component" value="Unassembled WGS sequence"/>
</dbReference>
<dbReference type="SMART" id="SM00700">
    <property type="entry name" value="JHBP"/>
    <property type="match status" value="1"/>
</dbReference>
<dbReference type="InterPro" id="IPR038606">
    <property type="entry name" value="To_sf"/>
</dbReference>
<dbReference type="Pfam" id="PF06585">
    <property type="entry name" value="JHBP"/>
    <property type="match status" value="1"/>
</dbReference>
<dbReference type="GeneID" id="109429636"/>
<proteinExistence type="predicted"/>
<dbReference type="RefSeq" id="XP_029719980.2">
    <property type="nucleotide sequence ID" value="XM_029864120.2"/>
</dbReference>
<protein>
    <recommendedName>
        <fullName evidence="3">Hemolymph juvenile hormone binding protein</fullName>
    </recommendedName>
</protein>